<protein>
    <submittedName>
        <fullName evidence="2">Putative cytochrome C</fullName>
    </submittedName>
</protein>
<name>A0A0N9MNN4_9ZZZZ</name>
<proteinExistence type="predicted"/>
<reference evidence="2" key="1">
    <citation type="journal article" date="2015" name="Nature">
        <title>Intercellular wiring enables electron transfer between methanotrophic archaea and bacteria.</title>
        <authorList>
            <person name="Wegener G."/>
            <person name="Krukenberg V."/>
            <person name="Riedel D."/>
            <person name="Tegetmeyer H.E."/>
            <person name="Boetius A."/>
        </authorList>
    </citation>
    <scope>NUCLEOTIDE SEQUENCE</scope>
</reference>
<dbReference type="InterPro" id="IPR036280">
    <property type="entry name" value="Multihaem_cyt_sf"/>
</dbReference>
<dbReference type="AlphaFoldDB" id="A0A0N9MNN4"/>
<sequence length="380" mass="39807">MKRVGVLMAVVMGVMLLFSGVAVAKVSGPCVNCHTMHWSQHGTTPTSSYHGGTTIGSDGPYETLLVNDCAGCHSGDSAIIGAIPIVLRTSAPTGTGPGKSLAGGDFYWVNAGDPEKGHDVIDLPGISGQDSNIGLTPPGWDPNATPGALGDEQIHDGASSWTNQLTCAGKYGCHGRHDETTNAAAIAGAHHGDDSCLKPGSVDQAAQGADITTSYRWLGGIEGIEDPDWEWTATDGTTDHNQYKGVNGNSSYGDKTTISYLCAQCHGYFHSDIGSWTRHPTDIVLPSDTSKEYYMYNGGTGSDNDYSVVAPVGSTTFTDNGYPEAQITPGSTDSIVLCISCHRAHGTEYDDLLRWDYSSMVAGGGAGNVGCFICHTTKDD</sequence>
<evidence type="ECO:0000259" key="1">
    <source>
        <dbReference type="Pfam" id="PF09699"/>
    </source>
</evidence>
<organism evidence="2">
    <name type="scientific">uncultured prokaryote</name>
    <dbReference type="NCBI Taxonomy" id="198431"/>
    <lineage>
        <taxon>unclassified sequences</taxon>
        <taxon>environmental samples</taxon>
    </lineage>
</organism>
<accession>A0A0N9MNN4</accession>
<dbReference type="InterPro" id="IPR010177">
    <property type="entry name" value="Paired_CXXCH_1"/>
</dbReference>
<feature type="domain" description="Doubled CXXCH motif" evidence="1">
    <location>
        <begin position="338"/>
        <end position="379"/>
    </location>
</feature>
<evidence type="ECO:0000313" key="2">
    <source>
        <dbReference type="EMBL" id="ALG76141.1"/>
    </source>
</evidence>
<dbReference type="SUPFAM" id="SSF48695">
    <property type="entry name" value="Multiheme cytochromes"/>
    <property type="match status" value="2"/>
</dbReference>
<dbReference type="Pfam" id="PF09699">
    <property type="entry name" value="Paired_CXXCH_1"/>
    <property type="match status" value="1"/>
</dbReference>
<dbReference type="EMBL" id="KT795307">
    <property type="protein sequence ID" value="ALG76141.1"/>
    <property type="molecule type" value="Genomic_DNA"/>
</dbReference>